<proteinExistence type="predicted"/>
<sequence>MPPFFGIAKRIDDEFSLIFIFLMTKMDMPHDAMSHFKIAIDWIKIISSNVGIKIVKGGMRHGYDIVWHSNYVTS</sequence>
<protein>
    <submittedName>
        <fullName evidence="1">Uncharacterized protein</fullName>
    </submittedName>
</protein>
<organism evidence="1 2">
    <name type="scientific">Aerococcus urinaehominis</name>
    <dbReference type="NCBI Taxonomy" id="128944"/>
    <lineage>
        <taxon>Bacteria</taxon>
        <taxon>Bacillati</taxon>
        <taxon>Bacillota</taxon>
        <taxon>Bacilli</taxon>
        <taxon>Lactobacillales</taxon>
        <taxon>Aerococcaceae</taxon>
        <taxon>Aerococcus</taxon>
    </lineage>
</organism>
<accession>A0A109RGT3</accession>
<dbReference type="AlphaFoldDB" id="A0A109RGT3"/>
<keyword evidence="2" id="KW-1185">Reference proteome</keyword>
<evidence type="ECO:0000313" key="1">
    <source>
        <dbReference type="EMBL" id="AMB99189.1"/>
    </source>
</evidence>
<reference evidence="2" key="2">
    <citation type="submission" date="2016-01" db="EMBL/GenBank/DDBJ databases">
        <title>Six Aerococcus type strain genome sequencing and assembly using PacBio and Illumina Hiseq.</title>
        <authorList>
            <person name="Carkaci D."/>
            <person name="Dargis R."/>
            <person name="Nielsen X.C."/>
            <person name="Skovgaard O."/>
            <person name="Fuursted K."/>
            <person name="Christensen J.J."/>
        </authorList>
    </citation>
    <scope>NUCLEOTIDE SEQUENCE [LARGE SCALE GENOMIC DNA]</scope>
    <source>
        <strain evidence="2">CCUG42038B</strain>
    </source>
</reference>
<reference evidence="1 2" key="1">
    <citation type="journal article" date="2016" name="Genome Announc.">
        <title>Complete Genome Sequences of Aerococcus christensenii CCUG 28831T, Aerococcus sanguinicola CCUG 43001T, Aerococcus urinae CCUG 36881T, Aerococcus urinaeequi CCUG 28094T, Aerococcus urinaehominis CCUG 42038 BT, and Aerococcus viridans CCUG 4311T.</title>
        <authorList>
            <person name="Carkaci D."/>
            <person name="Dargis R."/>
            <person name="Nielsen X.C."/>
            <person name="Skovgaard O."/>
            <person name="Fuursted K."/>
            <person name="Christensen J.J."/>
        </authorList>
    </citation>
    <scope>NUCLEOTIDE SEQUENCE [LARGE SCALE GENOMIC DNA]</scope>
    <source>
        <strain evidence="1 2">CCUG42038B</strain>
    </source>
</reference>
<name>A0A109RGT3_9LACT</name>
<gene>
    <name evidence="1" type="ORF">AWM75_03835</name>
</gene>
<dbReference type="Proteomes" id="UP000062260">
    <property type="component" value="Chromosome"/>
</dbReference>
<dbReference type="EMBL" id="CP014163">
    <property type="protein sequence ID" value="AMB99189.1"/>
    <property type="molecule type" value="Genomic_DNA"/>
</dbReference>
<evidence type="ECO:0000313" key="2">
    <source>
        <dbReference type="Proteomes" id="UP000062260"/>
    </source>
</evidence>
<dbReference type="KEGG" id="auh:AWM75_03835"/>